<accession>A0A6C0DMP0</accession>
<sequence length="122" mass="14752">MDNIYLGNLLIDNINSNTDLKKIKLLTEITKYRKNNNDKKRLELMLIDEYDIKYNKPRLLNNINYDEYVKQRLELYNKWYSNKNIKNLYDLLALKAPDYAEIPDIYTFHKNYYKKSSVAENS</sequence>
<dbReference type="AlphaFoldDB" id="A0A6C0DMP0"/>
<protein>
    <submittedName>
        <fullName evidence="1">Uncharacterized protein</fullName>
    </submittedName>
</protein>
<reference evidence="1" key="1">
    <citation type="journal article" date="2020" name="Nature">
        <title>Giant virus diversity and host interactions through global metagenomics.</title>
        <authorList>
            <person name="Schulz F."/>
            <person name="Roux S."/>
            <person name="Paez-Espino D."/>
            <person name="Jungbluth S."/>
            <person name="Walsh D.A."/>
            <person name="Denef V.J."/>
            <person name="McMahon K.D."/>
            <person name="Konstantinidis K.T."/>
            <person name="Eloe-Fadrosh E.A."/>
            <person name="Kyrpides N.C."/>
            <person name="Woyke T."/>
        </authorList>
    </citation>
    <scope>NUCLEOTIDE SEQUENCE</scope>
    <source>
        <strain evidence="1">GVMAG-M-3300023174-30</strain>
    </source>
</reference>
<proteinExistence type="predicted"/>
<organism evidence="1">
    <name type="scientific">viral metagenome</name>
    <dbReference type="NCBI Taxonomy" id="1070528"/>
    <lineage>
        <taxon>unclassified sequences</taxon>
        <taxon>metagenomes</taxon>
        <taxon>organismal metagenomes</taxon>
    </lineage>
</organism>
<evidence type="ECO:0000313" key="1">
    <source>
        <dbReference type="EMBL" id="QHT17612.1"/>
    </source>
</evidence>
<name>A0A6C0DMP0_9ZZZZ</name>
<dbReference type="EMBL" id="MN739643">
    <property type="protein sequence ID" value="QHT17612.1"/>
    <property type="molecule type" value="Genomic_DNA"/>
</dbReference>